<feature type="region of interest" description="Disordered" evidence="2">
    <location>
        <begin position="24"/>
        <end position="71"/>
    </location>
</feature>
<feature type="compositionally biased region" description="Gly residues" evidence="2">
    <location>
        <begin position="54"/>
        <end position="63"/>
    </location>
</feature>
<evidence type="ECO:0000259" key="3">
    <source>
        <dbReference type="PROSITE" id="PS50076"/>
    </source>
</evidence>
<dbReference type="EMBL" id="JAAQHG020000011">
    <property type="protein sequence ID" value="KAL1587259.1"/>
    <property type="molecule type" value="Genomic_DNA"/>
</dbReference>
<dbReference type="PROSITE" id="PS50076">
    <property type="entry name" value="DNAJ_2"/>
    <property type="match status" value="1"/>
</dbReference>
<evidence type="ECO:0000256" key="1">
    <source>
        <dbReference type="ARBA" id="ARBA00023186"/>
    </source>
</evidence>
<dbReference type="PRINTS" id="PR00625">
    <property type="entry name" value="JDOMAIN"/>
</dbReference>
<dbReference type="InterPro" id="IPR018253">
    <property type="entry name" value="DnaJ_domain_CS"/>
</dbReference>
<feature type="compositionally biased region" description="Polar residues" evidence="2">
    <location>
        <begin position="168"/>
        <end position="177"/>
    </location>
</feature>
<protein>
    <recommendedName>
        <fullName evidence="3">J domain-containing protein</fullName>
    </recommendedName>
</protein>
<evidence type="ECO:0000313" key="5">
    <source>
        <dbReference type="Proteomes" id="UP000803884"/>
    </source>
</evidence>
<dbReference type="CDD" id="cd06257">
    <property type="entry name" value="DnaJ"/>
    <property type="match status" value="1"/>
</dbReference>
<accession>A0AB34KQD6</accession>
<dbReference type="PANTHER" id="PTHR44145">
    <property type="entry name" value="DNAJ HOMOLOG SUBFAMILY A MEMBER 3, MITOCHONDRIAL"/>
    <property type="match status" value="1"/>
</dbReference>
<dbReference type="InterPro" id="IPR001623">
    <property type="entry name" value="DnaJ_domain"/>
</dbReference>
<proteinExistence type="predicted"/>
<comment type="caution">
    <text evidence="4">The sequence shown here is derived from an EMBL/GenBank/DDBJ whole genome shotgun (WGS) entry which is preliminary data.</text>
</comment>
<dbReference type="Gene3D" id="1.10.287.110">
    <property type="entry name" value="DnaJ domain"/>
    <property type="match status" value="1"/>
</dbReference>
<evidence type="ECO:0000313" key="4">
    <source>
        <dbReference type="EMBL" id="KAL1587259.1"/>
    </source>
</evidence>
<sequence length="321" mass="36487">MLTRKPILLSTTCGSLSSLSAAQAKSSTSSPRWNAGTRQQQCPRSTSRKYATVSGGGEEGSAFGGHEWPMPPKGHKCPTPYQIFALKKNEAYSKTRFYQLVKLYHPDKNGHSSDSMSHEMRTERYRLVVAANSILSDPAKRSAYDRLGSGWDGRADAAERGSNAGGPFNQNWRNPSDPVWQNATWEDWERWRERCEDEAMGVRREKQSPLYMQNSYFIMLIAFLALMGSSANYSRAQDAGQSFVEQRDIVHDRAAKELRKVKQDVQGMRGRDERIQWFLRNREATMGISSDDVETMRQEKADRLLPNREVCRSEDIVESDT</sequence>
<feature type="region of interest" description="Disordered" evidence="2">
    <location>
        <begin position="155"/>
        <end position="177"/>
    </location>
</feature>
<dbReference type="Pfam" id="PF00226">
    <property type="entry name" value="DnaJ"/>
    <property type="match status" value="1"/>
</dbReference>
<dbReference type="RefSeq" id="XP_069230364.1">
    <property type="nucleotide sequence ID" value="XM_069372944.1"/>
</dbReference>
<organism evidence="4 5">
    <name type="scientific">Cladosporium halotolerans</name>
    <dbReference type="NCBI Taxonomy" id="1052096"/>
    <lineage>
        <taxon>Eukaryota</taxon>
        <taxon>Fungi</taxon>
        <taxon>Dikarya</taxon>
        <taxon>Ascomycota</taxon>
        <taxon>Pezizomycotina</taxon>
        <taxon>Dothideomycetes</taxon>
        <taxon>Dothideomycetidae</taxon>
        <taxon>Cladosporiales</taxon>
        <taxon>Cladosporiaceae</taxon>
        <taxon>Cladosporium</taxon>
    </lineage>
</organism>
<feature type="domain" description="J" evidence="3">
    <location>
        <begin position="79"/>
        <end position="148"/>
    </location>
</feature>
<name>A0AB34KQD6_9PEZI</name>
<dbReference type="InterPro" id="IPR036869">
    <property type="entry name" value="J_dom_sf"/>
</dbReference>
<feature type="compositionally biased region" description="Polar residues" evidence="2">
    <location>
        <begin position="36"/>
        <end position="49"/>
    </location>
</feature>
<reference evidence="4 5" key="1">
    <citation type="journal article" date="2020" name="Microbiol. Resour. Announc.">
        <title>Draft Genome Sequence of a Cladosporium Species Isolated from the Mesophotic Ascidian Didemnum maculosum.</title>
        <authorList>
            <person name="Gioti A."/>
            <person name="Siaperas R."/>
            <person name="Nikolaivits E."/>
            <person name="Le Goff G."/>
            <person name="Ouazzani J."/>
            <person name="Kotoulas G."/>
            <person name="Topakas E."/>
        </authorList>
    </citation>
    <scope>NUCLEOTIDE SEQUENCE [LARGE SCALE GENOMIC DNA]</scope>
    <source>
        <strain evidence="4 5">TM138-S3</strain>
    </source>
</reference>
<gene>
    <name evidence="4" type="ORF">WHR41_04338</name>
</gene>
<dbReference type="PANTHER" id="PTHR44145:SF3">
    <property type="entry name" value="DNAJ HOMOLOG SUBFAMILY A MEMBER 3, MITOCHONDRIAL"/>
    <property type="match status" value="1"/>
</dbReference>
<keyword evidence="5" id="KW-1185">Reference proteome</keyword>
<dbReference type="PROSITE" id="PS00636">
    <property type="entry name" value="DNAJ_1"/>
    <property type="match status" value="1"/>
</dbReference>
<dbReference type="GeneID" id="96005782"/>
<dbReference type="SUPFAM" id="SSF46565">
    <property type="entry name" value="Chaperone J-domain"/>
    <property type="match status" value="1"/>
</dbReference>
<evidence type="ECO:0000256" key="2">
    <source>
        <dbReference type="SAM" id="MobiDB-lite"/>
    </source>
</evidence>
<dbReference type="Proteomes" id="UP000803884">
    <property type="component" value="Unassembled WGS sequence"/>
</dbReference>
<dbReference type="SMART" id="SM00271">
    <property type="entry name" value="DnaJ"/>
    <property type="match status" value="1"/>
</dbReference>
<dbReference type="InterPro" id="IPR051938">
    <property type="entry name" value="Apopto_cytoskel_mod"/>
</dbReference>
<keyword evidence="1" id="KW-0143">Chaperone</keyword>
<dbReference type="AlphaFoldDB" id="A0AB34KQD6"/>